<keyword evidence="1" id="KW-1133">Transmembrane helix</keyword>
<keyword evidence="1" id="KW-0812">Transmembrane</keyword>
<dbReference type="Proteomes" id="UP000005336">
    <property type="component" value="Unassembled WGS sequence"/>
</dbReference>
<gene>
    <name evidence="2" type="ORF">HMPREF9370_1139</name>
</gene>
<name>G4CPX9_9NEIS</name>
<dbReference type="HOGENOM" id="CLU_3063899_0_0_4"/>
<organism evidence="2 3">
    <name type="scientific">Neisseria wadsworthii 9715</name>
    <dbReference type="NCBI Taxonomy" id="1030841"/>
    <lineage>
        <taxon>Bacteria</taxon>
        <taxon>Pseudomonadati</taxon>
        <taxon>Pseudomonadota</taxon>
        <taxon>Betaproteobacteria</taxon>
        <taxon>Neisseriales</taxon>
        <taxon>Neisseriaceae</taxon>
        <taxon>Neisseria</taxon>
    </lineage>
</organism>
<accession>G4CPX9</accession>
<dbReference type="PATRIC" id="fig|1030841.3.peg.1117"/>
<dbReference type="STRING" id="1030841.HMPREF9370_1139"/>
<keyword evidence="1" id="KW-0472">Membrane</keyword>
<dbReference type="EMBL" id="AGAZ01000041">
    <property type="protein sequence ID" value="EGZ47294.1"/>
    <property type="molecule type" value="Genomic_DNA"/>
</dbReference>
<evidence type="ECO:0000256" key="1">
    <source>
        <dbReference type="SAM" id="Phobius"/>
    </source>
</evidence>
<sequence length="53" mass="6142">MVIKLKAGREETPLFRQAFLIIPTTYRYTRVWLSMTSVLQINFISTTVLLPLA</sequence>
<evidence type="ECO:0000313" key="3">
    <source>
        <dbReference type="Proteomes" id="UP000005336"/>
    </source>
</evidence>
<feature type="transmembrane region" description="Helical" evidence="1">
    <location>
        <begin position="31"/>
        <end position="52"/>
    </location>
</feature>
<reference evidence="2 3" key="1">
    <citation type="submission" date="2011-06" db="EMBL/GenBank/DDBJ databases">
        <authorList>
            <person name="Muzny D."/>
            <person name="Qin X."/>
            <person name="Deng J."/>
            <person name="Jiang H."/>
            <person name="Liu Y."/>
            <person name="Qu J."/>
            <person name="Song X.-Z."/>
            <person name="Zhang L."/>
            <person name="Thornton R."/>
            <person name="Coyle M."/>
            <person name="Francisco L."/>
            <person name="Jackson L."/>
            <person name="Javaid M."/>
            <person name="Korchina V."/>
            <person name="Kovar C."/>
            <person name="Mata R."/>
            <person name="Mathew T."/>
            <person name="Ngo R."/>
            <person name="Nguyen L."/>
            <person name="Nguyen N."/>
            <person name="Okwuonu G."/>
            <person name="Ongeri F."/>
            <person name="Pham C."/>
            <person name="Simmons D."/>
            <person name="Wilczek-Boney K."/>
            <person name="Hale W."/>
            <person name="Jakkamsetti A."/>
            <person name="Pham P."/>
            <person name="Ruth R."/>
            <person name="San Lucas F."/>
            <person name="Warren J."/>
            <person name="Zhang J."/>
            <person name="Zhao Z."/>
            <person name="Zhou C."/>
            <person name="Zhu D."/>
            <person name="Lee S."/>
            <person name="Bess C."/>
            <person name="Blankenburg K."/>
            <person name="Forbes L."/>
            <person name="Fu Q."/>
            <person name="Gubbala S."/>
            <person name="Hirani K."/>
            <person name="Jayaseelan J.C."/>
            <person name="Lara F."/>
            <person name="Munidasa M."/>
            <person name="Palculict T."/>
            <person name="Patil S."/>
            <person name="Pu L.-L."/>
            <person name="Saada N."/>
            <person name="Tang L."/>
            <person name="Weissenberger G."/>
            <person name="Zhu Y."/>
            <person name="Hemphill L."/>
            <person name="Shang Y."/>
            <person name="Youmans B."/>
            <person name="Ayvaz T."/>
            <person name="Ross M."/>
            <person name="Santibanez J."/>
            <person name="Aqrawi P."/>
            <person name="Gross S."/>
            <person name="Joshi V."/>
            <person name="Fowler G."/>
            <person name="Nazareth L."/>
            <person name="Reid J."/>
            <person name="Worley K."/>
            <person name="Petrosino J."/>
            <person name="Highlander S."/>
            <person name="Gibbs R."/>
        </authorList>
    </citation>
    <scope>NUCLEOTIDE SEQUENCE [LARGE SCALE GENOMIC DNA]</scope>
    <source>
        <strain evidence="2 3">9715</strain>
    </source>
</reference>
<dbReference type="AlphaFoldDB" id="G4CPX9"/>
<evidence type="ECO:0000313" key="2">
    <source>
        <dbReference type="EMBL" id="EGZ47294.1"/>
    </source>
</evidence>
<protein>
    <submittedName>
        <fullName evidence="2">Uncharacterized protein</fullName>
    </submittedName>
</protein>
<proteinExistence type="predicted"/>
<keyword evidence="3" id="KW-1185">Reference proteome</keyword>
<comment type="caution">
    <text evidence="2">The sequence shown here is derived from an EMBL/GenBank/DDBJ whole genome shotgun (WGS) entry which is preliminary data.</text>
</comment>